<reference evidence="3 4" key="1">
    <citation type="submission" date="2014-03" db="EMBL/GenBank/DDBJ databases">
        <title>The draft genome sequence of Thalassospira mesophila JCM 18969.</title>
        <authorList>
            <person name="Lai Q."/>
            <person name="Shao Z."/>
        </authorList>
    </citation>
    <scope>NUCLEOTIDE SEQUENCE [LARGE SCALE GENOMIC DNA]</scope>
    <source>
        <strain evidence="3 4">JCM 18969</strain>
    </source>
</reference>
<comment type="caution">
    <text evidence="3">The sequence shown here is derived from an EMBL/GenBank/DDBJ whole genome shotgun (WGS) entry which is preliminary data.</text>
</comment>
<evidence type="ECO:0000259" key="2">
    <source>
        <dbReference type="Pfam" id="PF00582"/>
    </source>
</evidence>
<dbReference type="PANTHER" id="PTHR46268">
    <property type="entry name" value="STRESS RESPONSE PROTEIN NHAX"/>
    <property type="match status" value="1"/>
</dbReference>
<comment type="similarity">
    <text evidence="1">Belongs to the universal stress protein A family.</text>
</comment>
<dbReference type="Pfam" id="PF00582">
    <property type="entry name" value="Usp"/>
    <property type="match status" value="1"/>
</dbReference>
<organism evidence="3 4">
    <name type="scientific">Thalassospira mesophila</name>
    <dbReference type="NCBI Taxonomy" id="1293891"/>
    <lineage>
        <taxon>Bacteria</taxon>
        <taxon>Pseudomonadati</taxon>
        <taxon>Pseudomonadota</taxon>
        <taxon>Alphaproteobacteria</taxon>
        <taxon>Rhodospirillales</taxon>
        <taxon>Thalassospiraceae</taxon>
        <taxon>Thalassospira</taxon>
    </lineage>
</organism>
<keyword evidence="4" id="KW-1185">Reference proteome</keyword>
<dbReference type="CDD" id="cd00293">
    <property type="entry name" value="USP-like"/>
    <property type="match status" value="1"/>
</dbReference>
<dbReference type="Gene3D" id="3.40.50.620">
    <property type="entry name" value="HUPs"/>
    <property type="match status" value="1"/>
</dbReference>
<proteinExistence type="inferred from homology"/>
<evidence type="ECO:0000313" key="3">
    <source>
        <dbReference type="EMBL" id="OSQ36555.1"/>
    </source>
</evidence>
<dbReference type="PRINTS" id="PR01438">
    <property type="entry name" value="UNVRSLSTRESS"/>
</dbReference>
<dbReference type="EMBL" id="JFKA01000010">
    <property type="protein sequence ID" value="OSQ36555.1"/>
    <property type="molecule type" value="Genomic_DNA"/>
</dbReference>
<sequence length="149" mass="15609">MYKKILLAYDGSQEGRTALKQGAELAVMCQAEVCLLAVLEPDIGVIYAEAAVPSDLPDRMLADIQETLKEGKAKLQGMGLAVETRLENGIPAGEIGRVAENMQADLVVVGHREQGALSRWWGGSTGASLLAHAPCSVLIAVAPAAIDGN</sequence>
<protein>
    <submittedName>
        <fullName evidence="3">Universal stress protein UspA</fullName>
    </submittedName>
</protein>
<dbReference type="AlphaFoldDB" id="A0A1Y2KWU7"/>
<dbReference type="InterPro" id="IPR006016">
    <property type="entry name" value="UspA"/>
</dbReference>
<dbReference type="OrthoDB" id="5564966at2"/>
<gene>
    <name evidence="3" type="ORF">TMES_17350</name>
</gene>
<dbReference type="InterPro" id="IPR006015">
    <property type="entry name" value="Universal_stress_UspA"/>
</dbReference>
<feature type="domain" description="UspA" evidence="2">
    <location>
        <begin position="1"/>
        <end position="139"/>
    </location>
</feature>
<dbReference type="SUPFAM" id="SSF52402">
    <property type="entry name" value="Adenine nucleotide alpha hydrolases-like"/>
    <property type="match status" value="1"/>
</dbReference>
<dbReference type="InterPro" id="IPR014729">
    <property type="entry name" value="Rossmann-like_a/b/a_fold"/>
</dbReference>
<evidence type="ECO:0000313" key="4">
    <source>
        <dbReference type="Proteomes" id="UP000193391"/>
    </source>
</evidence>
<dbReference type="RefSeq" id="WP_085584905.1">
    <property type="nucleotide sequence ID" value="NZ_JFKA01000010.1"/>
</dbReference>
<dbReference type="PANTHER" id="PTHR46268:SF6">
    <property type="entry name" value="UNIVERSAL STRESS PROTEIN UP12"/>
    <property type="match status" value="1"/>
</dbReference>
<evidence type="ECO:0000256" key="1">
    <source>
        <dbReference type="ARBA" id="ARBA00008791"/>
    </source>
</evidence>
<name>A0A1Y2KWU7_9PROT</name>
<dbReference type="Proteomes" id="UP000193391">
    <property type="component" value="Unassembled WGS sequence"/>
</dbReference>
<accession>A0A1Y2KWU7</accession>